<organism evidence="2 3">
    <name type="scientific">Trichonephila clavata</name>
    <name type="common">Joro spider</name>
    <name type="synonym">Nephila clavata</name>
    <dbReference type="NCBI Taxonomy" id="2740835"/>
    <lineage>
        <taxon>Eukaryota</taxon>
        <taxon>Metazoa</taxon>
        <taxon>Ecdysozoa</taxon>
        <taxon>Arthropoda</taxon>
        <taxon>Chelicerata</taxon>
        <taxon>Arachnida</taxon>
        <taxon>Araneae</taxon>
        <taxon>Araneomorphae</taxon>
        <taxon>Entelegynae</taxon>
        <taxon>Araneoidea</taxon>
        <taxon>Nephilidae</taxon>
        <taxon>Trichonephila</taxon>
    </lineage>
</organism>
<dbReference type="InterPro" id="IPR001969">
    <property type="entry name" value="Aspartic_peptidase_AS"/>
</dbReference>
<dbReference type="SUPFAM" id="SSF50630">
    <property type="entry name" value="Acid proteases"/>
    <property type="match status" value="1"/>
</dbReference>
<dbReference type="CDD" id="cd00303">
    <property type="entry name" value="retropepsin_like"/>
    <property type="match status" value="1"/>
</dbReference>
<dbReference type="OrthoDB" id="7444419at2759"/>
<feature type="compositionally biased region" description="Polar residues" evidence="1">
    <location>
        <begin position="725"/>
        <end position="735"/>
    </location>
</feature>
<feature type="region of interest" description="Disordered" evidence="1">
    <location>
        <begin position="720"/>
        <end position="795"/>
    </location>
</feature>
<comment type="caution">
    <text evidence="2">The sequence shown here is derived from an EMBL/GenBank/DDBJ whole genome shotgun (WGS) entry which is preliminary data.</text>
</comment>
<feature type="compositionally biased region" description="Polar residues" evidence="1">
    <location>
        <begin position="747"/>
        <end position="764"/>
    </location>
</feature>
<dbReference type="Proteomes" id="UP000887116">
    <property type="component" value="Unassembled WGS sequence"/>
</dbReference>
<dbReference type="InterPro" id="IPR005312">
    <property type="entry name" value="DUF1759"/>
</dbReference>
<dbReference type="PANTHER" id="PTHR47331">
    <property type="entry name" value="PHD-TYPE DOMAIN-CONTAINING PROTEIN"/>
    <property type="match status" value="1"/>
</dbReference>
<reference evidence="2" key="1">
    <citation type="submission" date="2020-07" db="EMBL/GenBank/DDBJ databases">
        <title>Multicomponent nature underlies the extraordinary mechanical properties of spider dragline silk.</title>
        <authorList>
            <person name="Kono N."/>
            <person name="Nakamura H."/>
            <person name="Mori M."/>
            <person name="Yoshida Y."/>
            <person name="Ohtoshi R."/>
            <person name="Malay A.D."/>
            <person name="Moran D.A.P."/>
            <person name="Tomita M."/>
            <person name="Numata K."/>
            <person name="Arakawa K."/>
        </authorList>
    </citation>
    <scope>NUCLEOTIDE SEQUENCE</scope>
</reference>
<protein>
    <submittedName>
        <fullName evidence="2">Integrase catalytic domain-containing protein</fullName>
    </submittedName>
</protein>
<evidence type="ECO:0000256" key="1">
    <source>
        <dbReference type="SAM" id="MobiDB-lite"/>
    </source>
</evidence>
<evidence type="ECO:0000313" key="2">
    <source>
        <dbReference type="EMBL" id="GFQ76571.1"/>
    </source>
</evidence>
<dbReference type="AlphaFoldDB" id="A0A8X6FDJ4"/>
<accession>A0A8X6FDJ4</accession>
<keyword evidence="3" id="KW-1185">Reference proteome</keyword>
<sequence>MAEAQTFELLKKKRKSFRTAVTKVVNELEAELSNSDLNVDRLSELVETLSIKFEPLTLVDQQLEPLFKPEQFDGEFEITEEYREKVLLWQFRAKKKINEYLKPRVTSPSFQTTLSQSQDEQFRNSDNIRIKVPKYHITRFYGDDASKWLTFWNSFETAVHNNESLNKVDKFNYLKAHLGGSALNTVEGFPISAKAYDEAVELLKNRFANPEILIQAHMNKILSLQPLKNSNDLRSFRKFVDNCNVQLRSLNSLGVSSANYGKILCPMLLKLLPVDLLLDYNKLQQNGSGSDIQQLLSFLTQSLTAREQTYSTNKSSFELCDRRQETKSNFSREHRSHKQQNQKKIHTACELLTAPVKENKDKIKLSCIFCKSMTHNSNESTKKGDRIIIHDLTNQNTGEVFLQTLTVYIKNGNSKQLVRAILDTGSQKSYISEYAAKFIGLKSIGKETITHGLFGGHKITEVHDKYLINLCSYDGKYSFNMEVNDQKNLCLGISRINDSRVLQKLATLNVFISDSSANNKLCLFEKHSDEIHILLGSDIVGKLFTGEVKQLSEGLTAVNTHLGWTVMGKLSNESKFKSENSLLVHSLLTNREKISDLWELDSLGIKDPSEKRSKLELQDLALKHFENTILRDDEGRYIVSIPWIEGSGKLEDHYSLAKGKLEKTVKTLKFTGRLFDYEQVFVDWEKEGIIEKIAQDEPNKYANEGSHLPINIDPELSKHQGAATPLTQPCSSVSNGGARLEPRAETSSHQQAETSSVQPCSSVSNGGGGLKLRTETSGHQQAETSSMQPCSSVYDGEAGVEPRVETLELPDDLTSDVGHQHPTPRRSRYGRLLKLRKGLVDSY</sequence>
<name>A0A8X6FDJ4_TRICU</name>
<dbReference type="InterPro" id="IPR021109">
    <property type="entry name" value="Peptidase_aspartic_dom_sf"/>
</dbReference>
<dbReference type="GO" id="GO:0004190">
    <property type="term" value="F:aspartic-type endopeptidase activity"/>
    <property type="evidence" value="ECO:0007669"/>
    <property type="project" value="InterPro"/>
</dbReference>
<evidence type="ECO:0000313" key="3">
    <source>
        <dbReference type="Proteomes" id="UP000887116"/>
    </source>
</evidence>
<dbReference type="Pfam" id="PF03564">
    <property type="entry name" value="DUF1759"/>
    <property type="match status" value="1"/>
</dbReference>
<dbReference type="PROSITE" id="PS00141">
    <property type="entry name" value="ASP_PROTEASE"/>
    <property type="match status" value="1"/>
</dbReference>
<gene>
    <name evidence="2" type="primary">AVEN_115871_1</name>
    <name evidence="2" type="ORF">TNCT_529921</name>
</gene>
<proteinExistence type="predicted"/>
<dbReference type="EMBL" id="BMAO01031625">
    <property type="protein sequence ID" value="GFQ76571.1"/>
    <property type="molecule type" value="Genomic_DNA"/>
</dbReference>
<feature type="region of interest" description="Disordered" evidence="1">
    <location>
        <begin position="808"/>
        <end position="828"/>
    </location>
</feature>
<feature type="compositionally biased region" description="Polar residues" evidence="1">
    <location>
        <begin position="775"/>
        <end position="791"/>
    </location>
</feature>
<dbReference type="GO" id="GO:0006508">
    <property type="term" value="P:proteolysis"/>
    <property type="evidence" value="ECO:0007669"/>
    <property type="project" value="InterPro"/>
</dbReference>